<reference evidence="4" key="1">
    <citation type="submission" date="2019-07" db="EMBL/GenBank/DDBJ databases">
        <title>Chitinimonas sp. nov., isolated from Ny-Alesund, arctica soil.</title>
        <authorList>
            <person name="Xu Q."/>
            <person name="Peng F."/>
        </authorList>
    </citation>
    <scope>NUCLEOTIDE SEQUENCE [LARGE SCALE GENOMIC DNA]</scope>
    <source>
        <strain evidence="4">R3-44</strain>
    </source>
</reference>
<dbReference type="AlphaFoldDB" id="A0A516SDL4"/>
<sequence>MKHLSALGLALALSLLAGCASAPVEPAAPAKLPRPPKPVEQLKPAESVRPVPAAQPIAQAAATASATPLVGRWEGKWTIDSMGYEGKTVIEIEQLNGDNVIGKATMFDTPYGDLSEPFAPGTFNSGKLVVKHQNANYTLTLGEKDGKLRLTGPMTYNSDAGSYNGNIRVSK</sequence>
<dbReference type="RefSeq" id="WP_144277643.1">
    <property type="nucleotide sequence ID" value="NZ_CP041730.1"/>
</dbReference>
<feature type="region of interest" description="Disordered" evidence="1">
    <location>
        <begin position="26"/>
        <end position="50"/>
    </location>
</feature>
<evidence type="ECO:0000256" key="2">
    <source>
        <dbReference type="SAM" id="SignalP"/>
    </source>
</evidence>
<dbReference type="EMBL" id="CP041730">
    <property type="protein sequence ID" value="QDQ26244.1"/>
    <property type="molecule type" value="Genomic_DNA"/>
</dbReference>
<name>A0A516SDL4_9NEIS</name>
<dbReference type="PROSITE" id="PS51257">
    <property type="entry name" value="PROKAR_LIPOPROTEIN"/>
    <property type="match status" value="1"/>
</dbReference>
<keyword evidence="2" id="KW-0732">Signal</keyword>
<evidence type="ECO:0008006" key="5">
    <source>
        <dbReference type="Google" id="ProtNLM"/>
    </source>
</evidence>
<keyword evidence="4" id="KW-1185">Reference proteome</keyword>
<dbReference type="OrthoDB" id="9429661at2"/>
<evidence type="ECO:0000313" key="3">
    <source>
        <dbReference type="EMBL" id="QDQ26244.1"/>
    </source>
</evidence>
<organism evidence="3 4">
    <name type="scientific">Chitinimonas arctica</name>
    <dbReference type="NCBI Taxonomy" id="2594795"/>
    <lineage>
        <taxon>Bacteria</taxon>
        <taxon>Pseudomonadati</taxon>
        <taxon>Pseudomonadota</taxon>
        <taxon>Betaproteobacteria</taxon>
        <taxon>Neisseriales</taxon>
        <taxon>Chitinibacteraceae</taxon>
        <taxon>Chitinimonas</taxon>
    </lineage>
</organism>
<protein>
    <recommendedName>
        <fullName evidence="5">Lipocalin-like domain-containing protein</fullName>
    </recommendedName>
</protein>
<evidence type="ECO:0000313" key="4">
    <source>
        <dbReference type="Proteomes" id="UP000317550"/>
    </source>
</evidence>
<feature type="signal peptide" evidence="2">
    <location>
        <begin position="1"/>
        <end position="22"/>
    </location>
</feature>
<gene>
    <name evidence="3" type="ORF">FNU76_07645</name>
</gene>
<dbReference type="KEGG" id="cari:FNU76_07645"/>
<evidence type="ECO:0000256" key="1">
    <source>
        <dbReference type="SAM" id="MobiDB-lite"/>
    </source>
</evidence>
<accession>A0A516SDL4</accession>
<feature type="chain" id="PRO_5021940487" description="Lipocalin-like domain-containing protein" evidence="2">
    <location>
        <begin position="23"/>
        <end position="171"/>
    </location>
</feature>
<dbReference type="Proteomes" id="UP000317550">
    <property type="component" value="Chromosome"/>
</dbReference>
<proteinExistence type="predicted"/>